<evidence type="ECO:0000313" key="3">
    <source>
        <dbReference type="EMBL" id="MCC2222635.1"/>
    </source>
</evidence>
<feature type="domain" description="SseB protein C-terminal" evidence="2">
    <location>
        <begin position="377"/>
        <end position="475"/>
    </location>
</feature>
<dbReference type="AlphaFoldDB" id="A0AAE3E6C2"/>
<comment type="caution">
    <text evidence="3">The sequence shown here is derived from an EMBL/GenBank/DDBJ whole genome shotgun (WGS) entry which is preliminary data.</text>
</comment>
<feature type="region of interest" description="Disordered" evidence="1">
    <location>
        <begin position="337"/>
        <end position="377"/>
    </location>
</feature>
<feature type="compositionally biased region" description="Polar residues" evidence="1">
    <location>
        <begin position="365"/>
        <end position="377"/>
    </location>
</feature>
<organism evidence="3 4">
    <name type="scientific">Anthropogastromicrobium aceti</name>
    <dbReference type="NCBI Taxonomy" id="2981768"/>
    <lineage>
        <taxon>Bacteria</taxon>
        <taxon>Bacillati</taxon>
        <taxon>Bacillota</taxon>
        <taxon>Clostridia</taxon>
        <taxon>Lachnospirales</taxon>
        <taxon>Lachnospiraceae</taxon>
        <taxon>Anthropogastromicrobium</taxon>
    </lineage>
</organism>
<dbReference type="EMBL" id="JAJEQN010000042">
    <property type="protein sequence ID" value="MCC2222635.1"/>
    <property type="molecule type" value="Genomic_DNA"/>
</dbReference>
<dbReference type="Pfam" id="PF14581">
    <property type="entry name" value="SseB_C"/>
    <property type="match status" value="1"/>
</dbReference>
<evidence type="ECO:0000313" key="4">
    <source>
        <dbReference type="Proteomes" id="UP001198200"/>
    </source>
</evidence>
<proteinExistence type="predicted"/>
<evidence type="ECO:0000256" key="1">
    <source>
        <dbReference type="SAM" id="MobiDB-lite"/>
    </source>
</evidence>
<accession>A0AAE3E6C2</accession>
<name>A0AAE3E6C2_9FIRM</name>
<dbReference type="InterPro" id="IPR027945">
    <property type="entry name" value="SseB_C"/>
</dbReference>
<dbReference type="RefSeq" id="WP_308732278.1">
    <property type="nucleotide sequence ID" value="NZ_JAJEQN010000042.1"/>
</dbReference>
<evidence type="ECO:0000259" key="2">
    <source>
        <dbReference type="Pfam" id="PF14581"/>
    </source>
</evidence>
<sequence length="479" mass="54262">MIEKERQSELIRKFVVSQEMPDDEIGDLSLDELTYIYFNTEIAKKDEKYKAIHFPIKQQIIYWGVVDAIKKAETLYVAFTERPKYPYLDPGRNVWLFSTEDNLTRALKKLEEDRGMHLIYQKLPNQVIVPFFAQLYYWGIEQVIVDNMNHPMIVKRSDVMPEMDQKKDEKKQDLCNGKLQAALIQHAQFMAQNPDASVFKDDKEKLKVYTILANNVFFEVCDAKFMAPTVMEKDGKTFRAGEEIPEGARPAIVFMGKKDSDQKALPLFTDITEFMRVYKPHEMGISVMTYEAAEKMAKANNAEIVINRNGTGLTVNEHVMGLIDKIRAKKEEVKAKAAEAAENGEESASEPTPAPVSNVPKTVMPTETKTESASNEAQGEVTYGDLVDEPDMLIGALKRTAKATRQVKRMWLAQRVQGSKEGYLLVAETTSSSDTVLEQLKLAAKDYLNGKEIECRRADPAALAIVDNIKPFYKKGIFG</sequence>
<protein>
    <submittedName>
        <fullName evidence="3">Enhanced serine sensitivity protein SseB</fullName>
    </submittedName>
</protein>
<reference evidence="3 4" key="1">
    <citation type="submission" date="2021-10" db="EMBL/GenBank/DDBJ databases">
        <title>Anaerobic single-cell dispensing facilitates the cultivation of human gut bacteria.</title>
        <authorList>
            <person name="Afrizal A."/>
        </authorList>
    </citation>
    <scope>NUCLEOTIDE SEQUENCE [LARGE SCALE GENOMIC DNA]</scope>
    <source>
        <strain evidence="3 4">CLA-AA-H224</strain>
    </source>
</reference>
<gene>
    <name evidence="3" type="ORF">LKD48_13560</name>
</gene>
<keyword evidence="4" id="KW-1185">Reference proteome</keyword>
<dbReference type="Proteomes" id="UP001198200">
    <property type="component" value="Unassembled WGS sequence"/>
</dbReference>